<dbReference type="InterPro" id="IPR013320">
    <property type="entry name" value="ConA-like_dom_sf"/>
</dbReference>
<evidence type="ECO:0000313" key="1">
    <source>
        <dbReference type="EMBL" id="KKK61826.1"/>
    </source>
</evidence>
<proteinExistence type="predicted"/>
<feature type="non-terminal residue" evidence="1">
    <location>
        <position position="251"/>
    </location>
</feature>
<gene>
    <name evidence="1" type="ORF">LCGC14_3010460</name>
</gene>
<dbReference type="AlphaFoldDB" id="A0A0F8ZPH6"/>
<sequence>MTDVLVKDLGVELVNGALTLTAGFETAAQLSLFGGNAEDNASAATATKQWWGNYTESDPVRMYRSRTQALLESLPATTGNLRALEAAAKFDLDWFLTSSAASSVDVFVTLPGVNRVAFAIKIEAQGVEHSFNFVQNWFGAAAEAASIASVIAENVPNAPQFAPPPFTPSPNCVQFDGFAQYMRTELTVLAAQTHTMSIWYAPTVATTLQIIATIGNDSNNINRILLIQESDGWSFKLYNSFGALFKWYIHT</sequence>
<organism evidence="1">
    <name type="scientific">marine sediment metagenome</name>
    <dbReference type="NCBI Taxonomy" id="412755"/>
    <lineage>
        <taxon>unclassified sequences</taxon>
        <taxon>metagenomes</taxon>
        <taxon>ecological metagenomes</taxon>
    </lineage>
</organism>
<dbReference type="SUPFAM" id="SSF49899">
    <property type="entry name" value="Concanavalin A-like lectins/glucanases"/>
    <property type="match status" value="1"/>
</dbReference>
<name>A0A0F8ZPH6_9ZZZZ</name>
<comment type="caution">
    <text evidence="1">The sequence shown here is derived from an EMBL/GenBank/DDBJ whole genome shotgun (WGS) entry which is preliminary data.</text>
</comment>
<reference evidence="1" key="1">
    <citation type="journal article" date="2015" name="Nature">
        <title>Complex archaea that bridge the gap between prokaryotes and eukaryotes.</title>
        <authorList>
            <person name="Spang A."/>
            <person name="Saw J.H."/>
            <person name="Jorgensen S.L."/>
            <person name="Zaremba-Niedzwiedzka K."/>
            <person name="Martijn J."/>
            <person name="Lind A.E."/>
            <person name="van Eijk R."/>
            <person name="Schleper C."/>
            <person name="Guy L."/>
            <person name="Ettema T.J."/>
        </authorList>
    </citation>
    <scope>NUCLEOTIDE SEQUENCE</scope>
</reference>
<dbReference type="EMBL" id="LAZR01062295">
    <property type="protein sequence ID" value="KKK61826.1"/>
    <property type="molecule type" value="Genomic_DNA"/>
</dbReference>
<protein>
    <submittedName>
        <fullName evidence="1">Uncharacterized protein</fullName>
    </submittedName>
</protein>
<accession>A0A0F8ZPH6</accession>